<evidence type="ECO:0000256" key="3">
    <source>
        <dbReference type="ARBA" id="ARBA00022490"/>
    </source>
</evidence>
<dbReference type="InterPro" id="IPR008332">
    <property type="entry name" value="MethylG_MeTrfase_N"/>
</dbReference>
<dbReference type="Pfam" id="PF01035">
    <property type="entry name" value="DNA_binding_1"/>
    <property type="match status" value="1"/>
</dbReference>
<dbReference type="SMART" id="SM00342">
    <property type="entry name" value="HTH_ARAC"/>
    <property type="match status" value="1"/>
</dbReference>
<dbReference type="InterPro" id="IPR035451">
    <property type="entry name" value="Ada-like_dom_sf"/>
</dbReference>
<dbReference type="Proteomes" id="UP000315439">
    <property type="component" value="Unassembled WGS sequence"/>
</dbReference>
<keyword evidence="7" id="KW-0805">Transcription regulation</keyword>
<dbReference type="InterPro" id="IPR016221">
    <property type="entry name" value="Bifunct_regulatory_prot_Ada"/>
</dbReference>
<feature type="active site" description="Nucleophile; methyl group acceptor" evidence="12">
    <location>
        <position position="319"/>
    </location>
</feature>
<dbReference type="FunFam" id="1.10.10.10:FF:000214">
    <property type="entry name" value="Methylated-DNA--protein-cysteine methyltransferase"/>
    <property type="match status" value="1"/>
</dbReference>
<keyword evidence="8" id="KW-0010">Activator</keyword>
<feature type="binding site" evidence="14">
    <location>
        <position position="42"/>
    </location>
    <ligand>
        <name>Zn(2+)</name>
        <dbReference type="ChEBI" id="CHEBI:29105"/>
    </ligand>
</feature>
<dbReference type="GO" id="GO:0003908">
    <property type="term" value="F:methylated-DNA-[protein]-cysteine S-methyltransferase activity"/>
    <property type="evidence" value="ECO:0007669"/>
    <property type="project" value="UniProtKB-UniRule"/>
</dbReference>
<protein>
    <recommendedName>
        <fullName evidence="12">Methylated-DNA--protein-cysteine methyltransferase</fullName>
        <ecNumber evidence="12">2.1.1.63</ecNumber>
    </recommendedName>
    <alternativeName>
        <fullName evidence="12">6-O-methylguanine-DNA methyltransferase</fullName>
        <shortName evidence="12">MGMT</shortName>
    </alternativeName>
    <alternativeName>
        <fullName evidence="12">O-6-methylguanine-DNA-alkyltransferase</fullName>
    </alternativeName>
</protein>
<evidence type="ECO:0000256" key="2">
    <source>
        <dbReference type="ARBA" id="ARBA00008711"/>
    </source>
</evidence>
<keyword evidence="3 12" id="KW-0963">Cytoplasm</keyword>
<organism evidence="16 17">
    <name type="scientific">Aliikangiella coralliicola</name>
    <dbReference type="NCBI Taxonomy" id="2592383"/>
    <lineage>
        <taxon>Bacteria</taxon>
        <taxon>Pseudomonadati</taxon>
        <taxon>Pseudomonadota</taxon>
        <taxon>Gammaproteobacteria</taxon>
        <taxon>Oceanospirillales</taxon>
        <taxon>Pleioneaceae</taxon>
        <taxon>Aliikangiella</taxon>
    </lineage>
</organism>
<evidence type="ECO:0000313" key="17">
    <source>
        <dbReference type="Proteomes" id="UP000315439"/>
    </source>
</evidence>
<comment type="subcellular location">
    <subcellularLocation>
        <location evidence="12">Cytoplasm</location>
    </subcellularLocation>
</comment>
<dbReference type="OrthoDB" id="9811249at2"/>
<dbReference type="PROSITE" id="PS01124">
    <property type="entry name" value="HTH_ARAC_FAMILY_2"/>
    <property type="match status" value="1"/>
</dbReference>
<comment type="catalytic activity">
    <reaction evidence="11 12">
        <text>a 6-O-methyl-2'-deoxyguanosine in DNA + L-cysteinyl-[protein] = S-methyl-L-cysteinyl-[protein] + a 2'-deoxyguanosine in DNA</text>
        <dbReference type="Rhea" id="RHEA:24000"/>
        <dbReference type="Rhea" id="RHEA-COMP:10131"/>
        <dbReference type="Rhea" id="RHEA-COMP:10132"/>
        <dbReference type="Rhea" id="RHEA-COMP:11367"/>
        <dbReference type="Rhea" id="RHEA-COMP:11368"/>
        <dbReference type="ChEBI" id="CHEBI:29950"/>
        <dbReference type="ChEBI" id="CHEBI:82612"/>
        <dbReference type="ChEBI" id="CHEBI:85445"/>
        <dbReference type="ChEBI" id="CHEBI:85448"/>
        <dbReference type="EC" id="2.1.1.63"/>
    </reaction>
</comment>
<keyword evidence="14" id="KW-0479">Metal-binding</keyword>
<evidence type="ECO:0000256" key="4">
    <source>
        <dbReference type="ARBA" id="ARBA00022603"/>
    </source>
</evidence>
<dbReference type="AlphaFoldDB" id="A0A545U622"/>
<dbReference type="EMBL" id="VIKS01000013">
    <property type="protein sequence ID" value="TQV84917.1"/>
    <property type="molecule type" value="Genomic_DNA"/>
</dbReference>
<dbReference type="GO" id="GO:0005737">
    <property type="term" value="C:cytoplasm"/>
    <property type="evidence" value="ECO:0007669"/>
    <property type="project" value="UniProtKB-SubCell"/>
</dbReference>
<evidence type="ECO:0000259" key="15">
    <source>
        <dbReference type="PROSITE" id="PS01124"/>
    </source>
</evidence>
<name>A0A545U622_9GAMM</name>
<evidence type="ECO:0000256" key="5">
    <source>
        <dbReference type="ARBA" id="ARBA00022679"/>
    </source>
</evidence>
<comment type="miscellaneous">
    <text evidence="12">This enzyme catalyzes only one turnover and therefore is not strictly catalytic. According to one definition, an enzyme is a biocatalyst that acts repeatedly and over many reaction cycles.</text>
</comment>
<comment type="function">
    <text evidence="12">Involved in the cellular defense against the biological effects of O6-methylguanine (O6-MeG) and O4-methylthymine (O4-MeT) in DNA. Repairs the methylated nucleobase in DNA by stoichiometrically transferring the methyl group to a cysteine residue in the enzyme. This is a suicide reaction: the enzyme is irreversibly inactivated.</text>
</comment>
<evidence type="ECO:0000256" key="11">
    <source>
        <dbReference type="ARBA" id="ARBA00049348"/>
    </source>
</evidence>
<dbReference type="Pfam" id="PF02805">
    <property type="entry name" value="Ada_Zn_binding"/>
    <property type="match status" value="1"/>
</dbReference>
<keyword evidence="14" id="KW-0862">Zinc</keyword>
<comment type="catalytic activity">
    <reaction evidence="1 12">
        <text>a 4-O-methyl-thymidine in DNA + L-cysteinyl-[protein] = a thymidine in DNA + S-methyl-L-cysteinyl-[protein]</text>
        <dbReference type="Rhea" id="RHEA:53428"/>
        <dbReference type="Rhea" id="RHEA-COMP:10131"/>
        <dbReference type="Rhea" id="RHEA-COMP:10132"/>
        <dbReference type="Rhea" id="RHEA-COMP:13555"/>
        <dbReference type="Rhea" id="RHEA-COMP:13556"/>
        <dbReference type="ChEBI" id="CHEBI:29950"/>
        <dbReference type="ChEBI" id="CHEBI:82612"/>
        <dbReference type="ChEBI" id="CHEBI:137386"/>
        <dbReference type="ChEBI" id="CHEBI:137387"/>
        <dbReference type="EC" id="2.1.1.63"/>
    </reaction>
</comment>
<dbReference type="PIRSF" id="PIRSF000409">
    <property type="entry name" value="Ada"/>
    <property type="match status" value="1"/>
</dbReference>
<dbReference type="InterPro" id="IPR004026">
    <property type="entry name" value="Ada_DNA_repair_Zn-bd"/>
</dbReference>
<evidence type="ECO:0000256" key="1">
    <source>
        <dbReference type="ARBA" id="ARBA00001286"/>
    </source>
</evidence>
<dbReference type="InterPro" id="IPR036217">
    <property type="entry name" value="MethylDNA_cys_MeTrfase_DNAb"/>
</dbReference>
<dbReference type="Gene3D" id="3.30.160.70">
    <property type="entry name" value="Methylated DNA-protein cysteine methyltransferase domain"/>
    <property type="match status" value="1"/>
</dbReference>
<evidence type="ECO:0000256" key="10">
    <source>
        <dbReference type="ARBA" id="ARBA00023204"/>
    </source>
</evidence>
<keyword evidence="10 12" id="KW-0234">DNA repair</keyword>
<dbReference type="GO" id="GO:0008270">
    <property type="term" value="F:zinc ion binding"/>
    <property type="evidence" value="ECO:0007669"/>
    <property type="project" value="InterPro"/>
</dbReference>
<comment type="similarity">
    <text evidence="2 12">Belongs to the MGMT family.</text>
</comment>
<dbReference type="Gene3D" id="3.40.10.10">
    <property type="entry name" value="DNA Methylphosphotriester Repair Domain"/>
    <property type="match status" value="1"/>
</dbReference>
<dbReference type="InterPro" id="IPR018060">
    <property type="entry name" value="HTH_AraC"/>
</dbReference>
<dbReference type="SUPFAM" id="SSF46689">
    <property type="entry name" value="Homeodomain-like"/>
    <property type="match status" value="1"/>
</dbReference>
<dbReference type="PROSITE" id="PS00374">
    <property type="entry name" value="MGMT"/>
    <property type="match status" value="1"/>
</dbReference>
<dbReference type="InterPro" id="IPR023546">
    <property type="entry name" value="MGMT"/>
</dbReference>
<dbReference type="InterPro" id="IPR036631">
    <property type="entry name" value="MGMT_N_sf"/>
</dbReference>
<feature type="active site" description="Nucleophile; methyl group acceptor from methylphosphotriester" evidence="13">
    <location>
        <position position="38"/>
    </location>
</feature>
<feature type="binding site" evidence="14">
    <location>
        <position position="69"/>
    </location>
    <ligand>
        <name>Zn(2+)</name>
        <dbReference type="ChEBI" id="CHEBI:29105"/>
    </ligand>
</feature>
<dbReference type="Gene3D" id="1.10.10.10">
    <property type="entry name" value="Winged helix-like DNA-binding domain superfamily/Winged helix DNA-binding domain"/>
    <property type="match status" value="1"/>
</dbReference>
<accession>A0A545U622</accession>
<dbReference type="NCBIfam" id="TIGR00589">
    <property type="entry name" value="ogt"/>
    <property type="match status" value="1"/>
</dbReference>
<comment type="caution">
    <text evidence="16">The sequence shown here is derived from an EMBL/GenBank/DDBJ whole genome shotgun (WGS) entry which is preliminary data.</text>
</comment>
<sequence>MSQISLPDTREMYQALLNKDASFEGVFIAGVKTTGICCRPTCSARKPKEENVEFFSDVKQALSFGYRPCKVCNPLQPYGDTPDWLKGLLQDMVKSANEKFKDQDLRERGLDPVRVRRWFKKNHGMTFQAYARALRINRAFGLIKHEDKIIDTALDSGYDSVSGFNEAFKKLTGQSPSGSKRAEVITVTRVLTPLGPMFAGATERGICLLEFTDRRMFETQIARLSKLLNARFVPGEHPLFKMLNHELKKYFAGTLKKFNVPLDVPGTDFQQQAWTALQTIPYGETRSYQQQARVINRPEAVRAIAKANGDNRISIIIPCHRVIGKNGKLTGYGGGLWRKQRLLELETGKVNWAE</sequence>
<dbReference type="HAMAP" id="MF_00772">
    <property type="entry name" value="OGT"/>
    <property type="match status" value="1"/>
</dbReference>
<reference evidence="16 17" key="1">
    <citation type="submission" date="2019-07" db="EMBL/GenBank/DDBJ databases">
        <title>Draft genome for Aliikangiella sp. M105.</title>
        <authorList>
            <person name="Wang G."/>
        </authorList>
    </citation>
    <scope>NUCLEOTIDE SEQUENCE [LARGE SCALE GENOMIC DNA]</scope>
    <source>
        <strain evidence="16 17">M105</strain>
    </source>
</reference>
<gene>
    <name evidence="16" type="ORF">FLL46_21210</name>
</gene>
<dbReference type="EC" id="2.1.1.63" evidence="12"/>
<dbReference type="GO" id="GO:0006307">
    <property type="term" value="P:DNA alkylation repair"/>
    <property type="evidence" value="ECO:0007669"/>
    <property type="project" value="UniProtKB-UniRule"/>
</dbReference>
<dbReference type="InterPro" id="IPR036388">
    <property type="entry name" value="WH-like_DNA-bd_sf"/>
</dbReference>
<dbReference type="SUPFAM" id="SSF46767">
    <property type="entry name" value="Methylated DNA-protein cysteine methyltransferase, C-terminal domain"/>
    <property type="match status" value="1"/>
</dbReference>
<evidence type="ECO:0000313" key="16">
    <source>
        <dbReference type="EMBL" id="TQV84917.1"/>
    </source>
</evidence>
<dbReference type="CDD" id="cd06445">
    <property type="entry name" value="ATase"/>
    <property type="match status" value="1"/>
</dbReference>
<keyword evidence="6 12" id="KW-0227">DNA damage</keyword>
<comment type="cofactor">
    <cofactor evidence="14">
        <name>Zn(2+)</name>
        <dbReference type="ChEBI" id="CHEBI:29105"/>
    </cofactor>
    <text evidence="14">Binds 1 zinc ion per subunit.</text>
</comment>
<evidence type="ECO:0000256" key="8">
    <source>
        <dbReference type="ARBA" id="ARBA00023159"/>
    </source>
</evidence>
<proteinExistence type="inferred from homology"/>
<dbReference type="SUPFAM" id="SSF53155">
    <property type="entry name" value="Methylated DNA-protein cysteine methyltransferase domain"/>
    <property type="match status" value="1"/>
</dbReference>
<dbReference type="GO" id="GO:0043565">
    <property type="term" value="F:sequence-specific DNA binding"/>
    <property type="evidence" value="ECO:0007669"/>
    <property type="project" value="InterPro"/>
</dbReference>
<evidence type="ECO:0000256" key="6">
    <source>
        <dbReference type="ARBA" id="ARBA00022763"/>
    </source>
</evidence>
<keyword evidence="9" id="KW-0804">Transcription</keyword>
<keyword evidence="5 12" id="KW-0808">Transferase</keyword>
<dbReference type="GO" id="GO:0003700">
    <property type="term" value="F:DNA-binding transcription factor activity"/>
    <property type="evidence" value="ECO:0007669"/>
    <property type="project" value="InterPro"/>
</dbReference>
<evidence type="ECO:0000256" key="12">
    <source>
        <dbReference type="HAMAP-Rule" id="MF_00772"/>
    </source>
</evidence>
<feature type="domain" description="HTH araC/xylS-type" evidence="15">
    <location>
        <begin position="109"/>
        <end position="182"/>
    </location>
</feature>
<dbReference type="PANTHER" id="PTHR10815:SF5">
    <property type="entry name" value="METHYLATED-DNA--PROTEIN-CYSTEINE METHYLTRANSFERASE"/>
    <property type="match status" value="1"/>
</dbReference>
<dbReference type="Gene3D" id="1.10.10.60">
    <property type="entry name" value="Homeodomain-like"/>
    <property type="match status" value="1"/>
</dbReference>
<dbReference type="Pfam" id="PF02870">
    <property type="entry name" value="Methyltransf_1N"/>
    <property type="match status" value="1"/>
</dbReference>
<keyword evidence="17" id="KW-1185">Reference proteome</keyword>
<evidence type="ECO:0000256" key="14">
    <source>
        <dbReference type="PIRSR" id="PIRSR000409-3"/>
    </source>
</evidence>
<dbReference type="SUPFAM" id="SSF57884">
    <property type="entry name" value="Ada DNA repair protein, N-terminal domain (N-Ada 10)"/>
    <property type="match status" value="1"/>
</dbReference>
<evidence type="ECO:0000256" key="7">
    <source>
        <dbReference type="ARBA" id="ARBA00023015"/>
    </source>
</evidence>
<dbReference type="PANTHER" id="PTHR10815">
    <property type="entry name" value="METHYLATED-DNA--PROTEIN-CYSTEINE METHYLTRANSFERASE"/>
    <property type="match status" value="1"/>
</dbReference>
<dbReference type="InterPro" id="IPR009057">
    <property type="entry name" value="Homeodomain-like_sf"/>
</dbReference>
<feature type="binding site" evidence="14">
    <location>
        <position position="38"/>
    </location>
    <ligand>
        <name>Zn(2+)</name>
        <dbReference type="ChEBI" id="CHEBI:29105"/>
    </ligand>
</feature>
<dbReference type="InterPro" id="IPR014048">
    <property type="entry name" value="MethylDNA_cys_MeTrfase_DNA-bd"/>
</dbReference>
<dbReference type="RefSeq" id="WP_142933466.1">
    <property type="nucleotide sequence ID" value="NZ_ML660169.1"/>
</dbReference>
<feature type="binding site" evidence="14">
    <location>
        <position position="72"/>
    </location>
    <ligand>
        <name>Zn(2+)</name>
        <dbReference type="ChEBI" id="CHEBI:29105"/>
    </ligand>
</feature>
<evidence type="ECO:0000256" key="9">
    <source>
        <dbReference type="ARBA" id="ARBA00023163"/>
    </source>
</evidence>
<evidence type="ECO:0000256" key="13">
    <source>
        <dbReference type="PIRSR" id="PIRSR000409-1"/>
    </source>
</evidence>
<dbReference type="InterPro" id="IPR001497">
    <property type="entry name" value="MethylDNA_cys_MeTrfase_AS"/>
</dbReference>
<keyword evidence="4 12" id="KW-0489">Methyltransferase</keyword>
<feature type="active site" description="Nucleophile; methyl group acceptor from either O6-methylguanine or O4-methylthymine" evidence="13">
    <location>
        <position position="319"/>
    </location>
</feature>
<dbReference type="GO" id="GO:0032259">
    <property type="term" value="P:methylation"/>
    <property type="evidence" value="ECO:0007669"/>
    <property type="project" value="UniProtKB-KW"/>
</dbReference>
<dbReference type="Pfam" id="PF12833">
    <property type="entry name" value="HTH_18"/>
    <property type="match status" value="1"/>
</dbReference>